<dbReference type="Pfam" id="PF03388">
    <property type="entry name" value="Lectin_leg-like"/>
    <property type="match status" value="1"/>
</dbReference>
<dbReference type="AlphaFoldDB" id="A0A1B0BP19"/>
<comment type="subcellular location">
    <subcellularLocation>
        <location evidence="1">Membrane</location>
        <topology evidence="1">Single-pass type I membrane protein</topology>
    </subcellularLocation>
</comment>
<name>A0A1B0BP19_9MUSC</name>
<evidence type="ECO:0000256" key="2">
    <source>
        <dbReference type="ARBA" id="ARBA00022692"/>
    </source>
</evidence>
<keyword evidence="4 6" id="KW-1133">Transmembrane helix</keyword>
<keyword evidence="5 6" id="KW-0472">Membrane</keyword>
<dbReference type="Proteomes" id="UP000092460">
    <property type="component" value="Unassembled WGS sequence"/>
</dbReference>
<dbReference type="Gene3D" id="2.60.120.200">
    <property type="match status" value="1"/>
</dbReference>
<accession>A0A1B0BP19</accession>
<dbReference type="InterPro" id="IPR005052">
    <property type="entry name" value="Lectin_leg"/>
</dbReference>
<protein>
    <recommendedName>
        <fullName evidence="7">L-type lectin-like domain-containing protein</fullName>
    </recommendedName>
</protein>
<dbReference type="SUPFAM" id="SSF49899">
    <property type="entry name" value="Concanavalin A-like lectins/glucanases"/>
    <property type="match status" value="1"/>
</dbReference>
<evidence type="ECO:0000256" key="1">
    <source>
        <dbReference type="ARBA" id="ARBA00004479"/>
    </source>
</evidence>
<dbReference type="EMBL" id="JXJN01017784">
    <property type="status" value="NOT_ANNOTATED_CDS"/>
    <property type="molecule type" value="Genomic_DNA"/>
</dbReference>
<dbReference type="STRING" id="67801.A0A1B0BP19"/>
<evidence type="ECO:0000313" key="9">
    <source>
        <dbReference type="Proteomes" id="UP000092460"/>
    </source>
</evidence>
<reference evidence="8" key="2">
    <citation type="submission" date="2020-05" db="UniProtKB">
        <authorList>
            <consortium name="EnsemblMetazoa"/>
        </authorList>
    </citation>
    <scope>IDENTIFICATION</scope>
    <source>
        <strain evidence="8">IAEA</strain>
    </source>
</reference>
<dbReference type="GO" id="GO:0000139">
    <property type="term" value="C:Golgi membrane"/>
    <property type="evidence" value="ECO:0007669"/>
    <property type="project" value="TreeGrafter"/>
</dbReference>
<evidence type="ECO:0000256" key="4">
    <source>
        <dbReference type="ARBA" id="ARBA00022989"/>
    </source>
</evidence>
<reference evidence="9" key="1">
    <citation type="submission" date="2015-01" db="EMBL/GenBank/DDBJ databases">
        <authorList>
            <person name="Aksoy S."/>
            <person name="Warren W."/>
            <person name="Wilson R.K."/>
        </authorList>
    </citation>
    <scope>NUCLEOTIDE SEQUENCE [LARGE SCALE GENOMIC DNA]</scope>
    <source>
        <strain evidence="9">IAEA</strain>
    </source>
</reference>
<dbReference type="GO" id="GO:0005793">
    <property type="term" value="C:endoplasmic reticulum-Golgi intermediate compartment"/>
    <property type="evidence" value="ECO:0007669"/>
    <property type="project" value="TreeGrafter"/>
</dbReference>
<dbReference type="GO" id="GO:0005537">
    <property type="term" value="F:D-mannose binding"/>
    <property type="evidence" value="ECO:0007669"/>
    <property type="project" value="TreeGrafter"/>
</dbReference>
<dbReference type="PANTHER" id="PTHR12223:SF45">
    <property type="entry name" value="RE50040P"/>
    <property type="match status" value="1"/>
</dbReference>
<evidence type="ECO:0000256" key="3">
    <source>
        <dbReference type="ARBA" id="ARBA00022729"/>
    </source>
</evidence>
<keyword evidence="2 6" id="KW-0812">Transmembrane</keyword>
<keyword evidence="9" id="KW-1185">Reference proteome</keyword>
<evidence type="ECO:0000313" key="8">
    <source>
        <dbReference type="EnsemblMetazoa" id="GPPI036062-PA"/>
    </source>
</evidence>
<dbReference type="PANTHER" id="PTHR12223">
    <property type="entry name" value="VESICULAR MANNOSE-BINDING LECTIN"/>
    <property type="match status" value="1"/>
</dbReference>
<dbReference type="EMBL" id="JXJN01017783">
    <property type="status" value="NOT_ANNOTATED_CDS"/>
    <property type="molecule type" value="Genomic_DNA"/>
</dbReference>
<dbReference type="EnsemblMetazoa" id="GPPI036062-RA">
    <property type="protein sequence ID" value="GPPI036062-PA"/>
    <property type="gene ID" value="GPPI036062"/>
</dbReference>
<evidence type="ECO:0000259" key="7">
    <source>
        <dbReference type="Pfam" id="PF03388"/>
    </source>
</evidence>
<keyword evidence="3" id="KW-0732">Signal</keyword>
<proteinExistence type="predicted"/>
<dbReference type="GO" id="GO:0006888">
    <property type="term" value="P:endoplasmic reticulum to Golgi vesicle-mediated transport"/>
    <property type="evidence" value="ECO:0007669"/>
    <property type="project" value="TreeGrafter"/>
</dbReference>
<dbReference type="GO" id="GO:0005789">
    <property type="term" value="C:endoplasmic reticulum membrane"/>
    <property type="evidence" value="ECO:0007669"/>
    <property type="project" value="TreeGrafter"/>
</dbReference>
<dbReference type="InterPro" id="IPR051136">
    <property type="entry name" value="Intracellular_Lectin-GPT"/>
</dbReference>
<evidence type="ECO:0000256" key="6">
    <source>
        <dbReference type="SAM" id="Phobius"/>
    </source>
</evidence>
<dbReference type="InterPro" id="IPR013320">
    <property type="entry name" value="ConA-like_dom_sf"/>
</dbReference>
<evidence type="ECO:0000256" key="5">
    <source>
        <dbReference type="ARBA" id="ARBA00023136"/>
    </source>
</evidence>
<dbReference type="VEuPathDB" id="VectorBase:GPPI036062"/>
<dbReference type="GO" id="GO:0030134">
    <property type="term" value="C:COPII-coated ER to Golgi transport vesicle"/>
    <property type="evidence" value="ECO:0007669"/>
    <property type="project" value="TreeGrafter"/>
</dbReference>
<feature type="domain" description="L-type lectin-like" evidence="7">
    <location>
        <begin position="177"/>
        <end position="263"/>
    </location>
</feature>
<organism evidence="8 9">
    <name type="scientific">Glossina palpalis gambiensis</name>
    <dbReference type="NCBI Taxonomy" id="67801"/>
    <lineage>
        <taxon>Eukaryota</taxon>
        <taxon>Metazoa</taxon>
        <taxon>Ecdysozoa</taxon>
        <taxon>Arthropoda</taxon>
        <taxon>Hexapoda</taxon>
        <taxon>Insecta</taxon>
        <taxon>Pterygota</taxon>
        <taxon>Neoptera</taxon>
        <taxon>Endopterygota</taxon>
        <taxon>Diptera</taxon>
        <taxon>Brachycera</taxon>
        <taxon>Muscomorpha</taxon>
        <taxon>Hippoboscoidea</taxon>
        <taxon>Glossinidae</taxon>
        <taxon>Glossina</taxon>
    </lineage>
</organism>
<feature type="transmembrane region" description="Helical" evidence="6">
    <location>
        <begin position="303"/>
        <end position="322"/>
    </location>
</feature>
<sequence length="364" mass="41745">MKEKSCIKYRKVEPPEEKFDDPHISVAIVHEDAPALNVDGFEAMETEIFNKFEVKEQDVMKVDSTGPVESNTRECDVEDDKEEYDAVINETSVSNKRRKCNLENVTNQQQECTKNLCLANDKNFFLQLYYILDTYSNHNGPHNRFSSFYIDCVNSSQCMETLYSQEYCRLFSPTSIFNYDHDRDGTNTQLAGCEVRFHNYNFDTRISIGCKNNILSGNRGEWKNCFVVNNVELSTGYFFGQSATTDDLSDNHDIFSFKFYDLDSNVTPEIIMARANIIPNAKTFEPPQEHKDDPKSSMSNAKIFFILLFGLLIAIVLSSYGACCDVLLFTEKWLKSYGNDNENLCPGCRILENGRKCCTLLLQK</sequence>